<proteinExistence type="predicted"/>
<sequence>MWLAALAFHPTASSPFARGGFITPSFPFLSISVTDLGQPASRRSPSLVALPLPAALHICTSIISAPAAFPNPSTRSAPSDAVLSSARPVPERPGMLTTARRSFTPHCLSSLDASRTHHPPVRHQPRSLCLDSCF</sequence>
<reference evidence="2 3" key="1">
    <citation type="journal article" date="2014" name="Genome Announc.">
        <title>Genome sequence of the basidiomycetous fungus Pseudozyma aphidis DSM70725, an efficient producer of biosurfactant mannosylerythritol lipids.</title>
        <authorList>
            <person name="Lorenz S."/>
            <person name="Guenther M."/>
            <person name="Grumaz C."/>
            <person name="Rupp S."/>
            <person name="Zibek S."/>
            <person name="Sohn K."/>
        </authorList>
    </citation>
    <scope>NUCLEOTIDE SEQUENCE [LARGE SCALE GENOMIC DNA]</scope>
    <source>
        <strain evidence="3">ATCC 32657 / CBS 517.83 / DSM 70725 / JCM 10318 / NBRC 10182 / NRRL Y-7954 / St-0401</strain>
    </source>
</reference>
<dbReference type="Proteomes" id="UP000019462">
    <property type="component" value="Unassembled WGS sequence"/>
</dbReference>
<dbReference type="AlphaFoldDB" id="W3VJT6"/>
<accession>W3VJT6</accession>
<dbReference type="EMBL" id="AWNI01000013">
    <property type="protein sequence ID" value="ETS61760.1"/>
    <property type="molecule type" value="Genomic_DNA"/>
</dbReference>
<comment type="caution">
    <text evidence="2">The sequence shown here is derived from an EMBL/GenBank/DDBJ whole genome shotgun (WGS) entry which is preliminary data.</text>
</comment>
<gene>
    <name evidence="2" type="ORF">PaG_03856</name>
</gene>
<feature type="region of interest" description="Disordered" evidence="1">
    <location>
        <begin position="70"/>
        <end position="96"/>
    </location>
</feature>
<evidence type="ECO:0000256" key="1">
    <source>
        <dbReference type="SAM" id="MobiDB-lite"/>
    </source>
</evidence>
<keyword evidence="3" id="KW-1185">Reference proteome</keyword>
<dbReference type="HOGENOM" id="CLU_1897105_0_0_1"/>
<evidence type="ECO:0000313" key="2">
    <source>
        <dbReference type="EMBL" id="ETS61760.1"/>
    </source>
</evidence>
<name>W3VJT6_MOEAP</name>
<organism evidence="2 3">
    <name type="scientific">Moesziomyces aphidis</name>
    <name type="common">Pseudozyma aphidis</name>
    <dbReference type="NCBI Taxonomy" id="84754"/>
    <lineage>
        <taxon>Eukaryota</taxon>
        <taxon>Fungi</taxon>
        <taxon>Dikarya</taxon>
        <taxon>Basidiomycota</taxon>
        <taxon>Ustilaginomycotina</taxon>
        <taxon>Ustilaginomycetes</taxon>
        <taxon>Ustilaginales</taxon>
        <taxon>Ustilaginaceae</taxon>
        <taxon>Moesziomyces</taxon>
    </lineage>
</organism>
<evidence type="ECO:0000313" key="3">
    <source>
        <dbReference type="Proteomes" id="UP000019462"/>
    </source>
</evidence>
<protein>
    <submittedName>
        <fullName evidence="2">Uncharacterized protein</fullName>
    </submittedName>
</protein>